<dbReference type="PANTHER" id="PTHR13504:SF33">
    <property type="entry name" value="FIC FAMILY PROTEIN"/>
    <property type="match status" value="1"/>
</dbReference>
<dbReference type="PROSITE" id="PS51459">
    <property type="entry name" value="FIDO"/>
    <property type="match status" value="1"/>
</dbReference>
<evidence type="ECO:0000313" key="4">
    <source>
        <dbReference type="EMBL" id="WGZ93615.1"/>
    </source>
</evidence>
<protein>
    <submittedName>
        <fullName evidence="4">Fic family protein</fullName>
    </submittedName>
</protein>
<evidence type="ECO:0000256" key="1">
    <source>
        <dbReference type="PIRSR" id="PIRSR640198-1"/>
    </source>
</evidence>
<name>A0AA95KLB8_9GAMM</name>
<dbReference type="Proteomes" id="UP001301326">
    <property type="component" value="Chromosome"/>
</dbReference>
<keyword evidence="2" id="KW-0547">Nucleotide-binding</keyword>
<keyword evidence="2" id="KW-0067">ATP-binding</keyword>
<dbReference type="Pfam" id="PF13776">
    <property type="entry name" value="DUF4172"/>
    <property type="match status" value="1"/>
</dbReference>
<gene>
    <name evidence="4" type="ORF">QJT81_17715</name>
</gene>
<dbReference type="GO" id="GO:0005524">
    <property type="term" value="F:ATP binding"/>
    <property type="evidence" value="ECO:0007669"/>
    <property type="project" value="UniProtKB-KW"/>
</dbReference>
<feature type="active site" evidence="1">
    <location>
        <position position="206"/>
    </location>
</feature>
<dbReference type="AlphaFoldDB" id="A0AA95KLB8"/>
<organism evidence="4">
    <name type="scientific">Candidatus Thiothrix putei</name>
    <dbReference type="NCBI Taxonomy" id="3080811"/>
    <lineage>
        <taxon>Bacteria</taxon>
        <taxon>Pseudomonadati</taxon>
        <taxon>Pseudomonadota</taxon>
        <taxon>Gammaproteobacteria</taxon>
        <taxon>Thiotrichales</taxon>
        <taxon>Thiotrichaceae</taxon>
        <taxon>Thiothrix</taxon>
    </lineage>
</organism>
<dbReference type="InterPro" id="IPR040198">
    <property type="entry name" value="Fido_containing"/>
</dbReference>
<proteinExistence type="predicted"/>
<sequence>MTWNWQQPDWPNFSFDPLKLMPLETAFAHESGLLLGAFTHLTEDDRTQLKVEMVSNEAMQTSAIEGEYLNRDSVQSSIRRQFGLQTDRRQVTPAEYGIAEMMVNLYTHFQQPLSHQTLFDWHSMLLNGRRDLQVIGAYRTHVEAMQVVSGRLDAPKVHFEAPPSAQMEAEVAAFVDWFNRTETNAPDALPPLIRAGIAHLYFVSIHPFEDGNGRIARALAEKALAQGLGQPTLIALAHTIEQHKKAYYTELESANKDNDIQRWLVYFAEMVLTAVRHSRQQVEFLIGKTRLYDQVRGKLNPRQEKVVARLFAEGIGGFNGGMSAKNYLSLTNASRATATRDLQELVELGVLHKTGELRYARYCLNLPVCINTCAAVKICVSHKMA</sequence>
<dbReference type="KEGG" id="tput:QJT81_17715"/>
<dbReference type="InterPro" id="IPR003812">
    <property type="entry name" value="Fido"/>
</dbReference>
<accession>A0AA95KLB8</accession>
<dbReference type="EMBL" id="CP124756">
    <property type="protein sequence ID" value="WGZ93615.1"/>
    <property type="molecule type" value="Genomic_DNA"/>
</dbReference>
<dbReference type="InterPro" id="IPR036388">
    <property type="entry name" value="WH-like_DNA-bd_sf"/>
</dbReference>
<dbReference type="InterPro" id="IPR025230">
    <property type="entry name" value="DUF4172"/>
</dbReference>
<feature type="binding site" evidence="2">
    <location>
        <begin position="247"/>
        <end position="248"/>
    </location>
    <ligand>
        <name>ATP</name>
        <dbReference type="ChEBI" id="CHEBI:30616"/>
    </ligand>
</feature>
<reference evidence="4" key="1">
    <citation type="journal article" date="2023" name="Int. J. Mol. Sci.">
        <title>Metagenomics Revealed a New Genus 'Candidatus Thiocaldithrix dubininis' gen. nov., sp. nov. and a New Species 'Candidatus Thiothrix putei' sp. nov. in the Family Thiotrichaceae, Some Members of Which Have Traits of Both Na+- and H+-Motive Energetics.</title>
        <authorList>
            <person name="Ravin N.V."/>
            <person name="Muntyan M.S."/>
            <person name="Smolyakov D.D."/>
            <person name="Rudenko T.S."/>
            <person name="Beletsky A.V."/>
            <person name="Mardanov A.V."/>
            <person name="Grabovich M.Y."/>
        </authorList>
    </citation>
    <scope>NUCLEOTIDE SEQUENCE</scope>
    <source>
        <strain evidence="4">GKL-02</strain>
    </source>
</reference>
<dbReference type="InterPro" id="IPR036597">
    <property type="entry name" value="Fido-like_dom_sf"/>
</dbReference>
<reference evidence="4" key="2">
    <citation type="submission" date="2023-04" db="EMBL/GenBank/DDBJ databases">
        <authorList>
            <person name="Beletskiy A.V."/>
            <person name="Mardanov A.V."/>
            <person name="Ravin N.V."/>
        </authorList>
    </citation>
    <scope>NUCLEOTIDE SEQUENCE</scope>
    <source>
        <strain evidence="4">GKL-02</strain>
    </source>
</reference>
<dbReference type="Gene3D" id="1.10.10.10">
    <property type="entry name" value="Winged helix-like DNA-binding domain superfamily/Winged helix DNA-binding domain"/>
    <property type="match status" value="1"/>
</dbReference>
<feature type="binding site" evidence="2">
    <location>
        <begin position="210"/>
        <end position="217"/>
    </location>
    <ligand>
        <name>ATP</name>
        <dbReference type="ChEBI" id="CHEBI:30616"/>
    </ligand>
</feature>
<evidence type="ECO:0000259" key="3">
    <source>
        <dbReference type="PROSITE" id="PS51459"/>
    </source>
</evidence>
<dbReference type="Pfam" id="PF02661">
    <property type="entry name" value="Fic"/>
    <property type="match status" value="1"/>
</dbReference>
<feature type="domain" description="Fido" evidence="3">
    <location>
        <begin position="113"/>
        <end position="269"/>
    </location>
</feature>
<feature type="binding site" evidence="2">
    <location>
        <position position="255"/>
    </location>
    <ligand>
        <name>ATP</name>
        <dbReference type="ChEBI" id="CHEBI:30616"/>
    </ligand>
</feature>
<evidence type="ECO:0000256" key="2">
    <source>
        <dbReference type="PIRSR" id="PIRSR640198-2"/>
    </source>
</evidence>
<dbReference type="SUPFAM" id="SSF140931">
    <property type="entry name" value="Fic-like"/>
    <property type="match status" value="1"/>
</dbReference>
<dbReference type="PANTHER" id="PTHR13504">
    <property type="entry name" value="FIDO DOMAIN-CONTAINING PROTEIN DDB_G0283145"/>
    <property type="match status" value="1"/>
</dbReference>
<dbReference type="Gene3D" id="1.10.3290.10">
    <property type="entry name" value="Fido-like domain"/>
    <property type="match status" value="1"/>
</dbReference>